<protein>
    <submittedName>
        <fullName evidence="1">Uncharacterized protein</fullName>
    </submittedName>
</protein>
<reference evidence="1" key="2">
    <citation type="submission" date="2025-03" db="EMBL/GenBank/DDBJ databases">
        <authorList>
            <consortium name="ELIXIR-Norway"/>
            <consortium name="Elixir Norway"/>
        </authorList>
    </citation>
    <scope>NUCLEOTIDE SEQUENCE</scope>
</reference>
<dbReference type="Proteomes" id="UP001162501">
    <property type="component" value="Chromosome 8"/>
</dbReference>
<evidence type="ECO:0000313" key="1">
    <source>
        <dbReference type="EMBL" id="CAN0561842.1"/>
    </source>
</evidence>
<evidence type="ECO:0000313" key="2">
    <source>
        <dbReference type="Proteomes" id="UP001162501"/>
    </source>
</evidence>
<dbReference type="EMBL" id="OX596092">
    <property type="protein sequence ID" value="CAN0561842.1"/>
    <property type="molecule type" value="Genomic_DNA"/>
</dbReference>
<name>A0AC60A5R8_RANTA</name>
<proteinExistence type="predicted"/>
<sequence length="150" mass="15699">MAPGRGARVAGRTSRAERTETGCPAERPETYPREERPGRRGGLALSAPASFLAACARGGGFQQNLRRVGWSRVCALTAALWGCGRGHVLAVRPGWQVPLTPGVSNPPHVLPGPGPRPGHWKGIHGLLVVRSKGLFSASSPEVDALVTGSL</sequence>
<organism evidence="1 2">
    <name type="scientific">Rangifer tarandus platyrhynchus</name>
    <name type="common">Svalbard reindeer</name>
    <dbReference type="NCBI Taxonomy" id="3082113"/>
    <lineage>
        <taxon>Eukaryota</taxon>
        <taxon>Metazoa</taxon>
        <taxon>Chordata</taxon>
        <taxon>Craniata</taxon>
        <taxon>Vertebrata</taxon>
        <taxon>Euteleostomi</taxon>
        <taxon>Mammalia</taxon>
        <taxon>Eutheria</taxon>
        <taxon>Laurasiatheria</taxon>
        <taxon>Artiodactyla</taxon>
        <taxon>Ruminantia</taxon>
        <taxon>Pecora</taxon>
        <taxon>Cervidae</taxon>
        <taxon>Odocoileinae</taxon>
        <taxon>Rangifer</taxon>
    </lineage>
</organism>
<reference evidence="1" key="1">
    <citation type="submission" date="2023-05" db="EMBL/GenBank/DDBJ databases">
        <authorList>
            <consortium name="ELIXIR-Norway"/>
        </authorList>
    </citation>
    <scope>NUCLEOTIDE SEQUENCE</scope>
</reference>
<gene>
    <name evidence="1" type="ORF">MRATA1EN22A_LOCUS27254</name>
</gene>
<accession>A0AC60A5R8</accession>